<dbReference type="PANTHER" id="PTHR41878">
    <property type="entry name" value="LEXA REPRESSOR-RELATED"/>
    <property type="match status" value="1"/>
</dbReference>
<gene>
    <name evidence="2" type="ORF">AGA_2P10</name>
</gene>
<dbReference type="Proteomes" id="UP000068250">
    <property type="component" value="Plasmid 2P"/>
</dbReference>
<dbReference type="PANTHER" id="PTHR41878:SF1">
    <property type="entry name" value="TNPR PROTEIN"/>
    <property type="match status" value="1"/>
</dbReference>
<feature type="domain" description="Plasmid pRiA4b Orf3-like" evidence="1">
    <location>
        <begin position="22"/>
        <end position="188"/>
    </location>
</feature>
<sequence>MALEGRICNSGGMTALHSFNEIASMRIELTDTAPLIWREVDVPTSLTLRTLHEVIQVTMGWLDYHLWEFTLGDQRYGLPDNEDWGGLPRRNAAKTRLRDLLTTSRLEMVYEYDFGDGWRHRLLINNVRQGKAGEGYPKYIAGQYACPPEDCGGIPGFYHMLEAWADPDHPDHDEVSAYLEDWSPNEINELPLRNALNRIANRRNAVRTRLNKTMKSSS</sequence>
<dbReference type="InterPro" id="IPR024047">
    <property type="entry name" value="MM3350-like_sf"/>
</dbReference>
<reference evidence="3" key="1">
    <citation type="submission" date="2014-09" db="EMBL/GenBank/DDBJ databases">
        <authorList>
            <person name="Illeghems K.G."/>
        </authorList>
    </citation>
    <scope>NUCLEOTIDE SEQUENCE [LARGE SCALE GENOMIC DNA]</scope>
    <source>
        <strain evidence="3">LMG 23848T</strain>
        <plasmid evidence="3">2P</plasmid>
    </source>
</reference>
<proteinExistence type="predicted"/>
<accession>A0A0U5F6W3</accession>
<dbReference type="InterPro" id="IPR012912">
    <property type="entry name" value="Plasmid_pRiA4b_Orf3-like"/>
</dbReference>
<dbReference type="EMBL" id="LN609304">
    <property type="protein sequence ID" value="CEF57493.1"/>
    <property type="molecule type" value="Genomic_DNA"/>
</dbReference>
<evidence type="ECO:0000313" key="2">
    <source>
        <dbReference type="EMBL" id="CEF57493.1"/>
    </source>
</evidence>
<dbReference type="Gene3D" id="3.10.290.30">
    <property type="entry name" value="MM3350-like"/>
    <property type="match status" value="1"/>
</dbReference>
<evidence type="ECO:0000259" key="1">
    <source>
        <dbReference type="Pfam" id="PF07929"/>
    </source>
</evidence>
<name>A0A0U5F6W3_9PROT</name>
<dbReference type="Pfam" id="PF07929">
    <property type="entry name" value="PRiA4_ORF3"/>
    <property type="match status" value="1"/>
</dbReference>
<dbReference type="AlphaFoldDB" id="A0A0U5F6W3"/>
<dbReference type="PATRIC" id="fig|431306.5.peg.2937"/>
<dbReference type="SUPFAM" id="SSF159941">
    <property type="entry name" value="MM3350-like"/>
    <property type="match status" value="1"/>
</dbReference>
<protein>
    <submittedName>
        <fullName evidence="2">Plasmid pRiA4b ORF-3 family protein</fullName>
    </submittedName>
</protein>
<geneLocation type="plasmid" evidence="3">
    <name>2P</name>
</geneLocation>
<organism evidence="2 3">
    <name type="scientific">Acetobacter ghanensis</name>
    <dbReference type="NCBI Taxonomy" id="431306"/>
    <lineage>
        <taxon>Bacteria</taxon>
        <taxon>Pseudomonadati</taxon>
        <taxon>Pseudomonadota</taxon>
        <taxon>Alphaproteobacteria</taxon>
        <taxon>Acetobacterales</taxon>
        <taxon>Acetobacteraceae</taxon>
        <taxon>Acetobacter</taxon>
    </lineage>
</organism>
<evidence type="ECO:0000313" key="3">
    <source>
        <dbReference type="Proteomes" id="UP000068250"/>
    </source>
</evidence>